<dbReference type="SMART" id="SM00312">
    <property type="entry name" value="PX"/>
    <property type="match status" value="1"/>
</dbReference>
<feature type="region of interest" description="Disordered" evidence="3">
    <location>
        <begin position="621"/>
        <end position="647"/>
    </location>
</feature>
<dbReference type="AlphaFoldDB" id="A0A8J2X7Z3"/>
<dbReference type="PROSITE" id="PS51207">
    <property type="entry name" value="PXA"/>
    <property type="match status" value="1"/>
</dbReference>
<evidence type="ECO:0000313" key="8">
    <source>
        <dbReference type="Proteomes" id="UP000019375"/>
    </source>
</evidence>
<proteinExistence type="inferred from homology"/>
<dbReference type="PANTHER" id="PTHR22775">
    <property type="entry name" value="SORTING NEXIN"/>
    <property type="match status" value="1"/>
</dbReference>
<keyword evidence="4" id="KW-1133">Transmembrane helix</keyword>
<keyword evidence="4" id="KW-0812">Transmembrane</keyword>
<dbReference type="Pfam" id="PF02194">
    <property type="entry name" value="PXA"/>
    <property type="match status" value="1"/>
</dbReference>
<dbReference type="SUPFAM" id="SSF64268">
    <property type="entry name" value="PX domain"/>
    <property type="match status" value="1"/>
</dbReference>
<feature type="domain" description="PXA" evidence="6">
    <location>
        <begin position="86"/>
        <end position="276"/>
    </location>
</feature>
<dbReference type="InterPro" id="IPR036871">
    <property type="entry name" value="PX_dom_sf"/>
</dbReference>
<dbReference type="EMBL" id="HG316457">
    <property type="protein sequence ID" value="CDF89553.1"/>
    <property type="molecule type" value="Genomic_DNA"/>
</dbReference>
<dbReference type="SMART" id="SM00313">
    <property type="entry name" value="PXA"/>
    <property type="match status" value="1"/>
</dbReference>
<keyword evidence="4" id="KW-0472">Membrane</keyword>
<feature type="transmembrane region" description="Helical" evidence="4">
    <location>
        <begin position="6"/>
        <end position="25"/>
    </location>
</feature>
<dbReference type="Pfam" id="PF00787">
    <property type="entry name" value="PX"/>
    <property type="match status" value="1"/>
</dbReference>
<dbReference type="Pfam" id="PF08628">
    <property type="entry name" value="Nexin_C"/>
    <property type="match status" value="1"/>
</dbReference>
<feature type="compositionally biased region" description="Basic residues" evidence="3">
    <location>
        <begin position="624"/>
        <end position="633"/>
    </location>
</feature>
<dbReference type="PANTHER" id="PTHR22775:SF3">
    <property type="entry name" value="SORTING NEXIN-13"/>
    <property type="match status" value="1"/>
</dbReference>
<protein>
    <submittedName>
        <fullName evidence="7">ZYBA0S04-07052g1_1</fullName>
    </submittedName>
</protein>
<evidence type="ECO:0000256" key="2">
    <source>
        <dbReference type="SAM" id="Coils"/>
    </source>
</evidence>
<organism evidence="7 8">
    <name type="scientific">Zygosaccharomyces bailii (strain CLIB 213 / ATCC 58445 / CBS 680 / BCRC 21525 / NBRC 1098 / NCYC 1416 / NRRL Y-2227)</name>
    <dbReference type="NCBI Taxonomy" id="1333698"/>
    <lineage>
        <taxon>Eukaryota</taxon>
        <taxon>Fungi</taxon>
        <taxon>Dikarya</taxon>
        <taxon>Ascomycota</taxon>
        <taxon>Saccharomycotina</taxon>
        <taxon>Saccharomycetes</taxon>
        <taxon>Saccharomycetales</taxon>
        <taxon>Saccharomycetaceae</taxon>
        <taxon>Zygosaccharomyces</taxon>
    </lineage>
</organism>
<evidence type="ECO:0000256" key="4">
    <source>
        <dbReference type="SAM" id="Phobius"/>
    </source>
</evidence>
<evidence type="ECO:0000313" key="7">
    <source>
        <dbReference type="EMBL" id="CDF89553.1"/>
    </source>
</evidence>
<sequence length="1141" mass="132414">MSQDSNAFRWAYILPPFLLAYAWLNNGILGKIIWGLMPIFGLFWYCVIFTTLPTADPPKPKFLKYSDNSDVQSELSVVRNSLFPLCPEISNEIENIINLIIQDFVMSWFSHFNTDSSSVFPQRVKQLLMESVKRLQKLLVNKDEADLVVLRLLPLLNKHFTTFCAAKEAVLSDMTFAKEGERNIDLSIAVEFDKNYKLHKALSLRSNCLRQDIARYVKLRVEHVLPFMIDTQELASPYVRVLLREIISSCIVEPLIVKFSDSDTWNLRFISISDKILEEHDQVDEIRKFLSKEVEEQEYPHDSHASKLEIQAVKLELVPELSNKQFEDFLRQISSFTSFSDLQSAKYAVLTKLLQLKKEENLSKNLLEYRKRLLLSLNLIRTRLVYVTDRSHTKKARNAGPKIGCCFSEDKEVKDFEDFLETITLQDVLQDPFCFSFFEQYLSHNSKTSGLTYLKYWKLVEALKNPLDDAVAEDVSVTLSDAEISHIKDIALSFLQKEHHLADMSSLDQNLVRNIVLLKDIDLYGDNLSVNTARRSMLLLQGQSREILDKIYFFEFKKSNYFLEMISSQSFVSTDIYAKLIDLPSAEKADRQLRTKKSVNAVRILTHSDVDNTLDRILNETNKSGRRRPRRRSITTSETLFGKNDEPDEDKIFNDTLFGNDDKAEVYFLPKNDEETYEPSECLLSSISSRLQDSIDSSSQQLHNSSHGFASLKDDIAKLTLAIDEIEKELELLDHLILKADLTNSKNQLKLLRKSQKALLKDLDMRELLRQQYLVQENANILYGKTKISIKTYFVETRLEDGREIAYYLLSVEHVHQGQVTTWEIPRRFSEFFRLNIDLKRRYKNQMKHLQRKDIFPEKIKMSLKYHISKSLLYEERRTKLERYLRELLAIQVICQDNIFRLFLTDSKNFNPNEGITQEQSSRSKDVYNADFCHRSESTTDFQVRQFDANYEDEVRFYEDDRNFYHNSENSLHLGNKSFVKPICDVFISIFSLDKSNSGWLRGKTIITVLQQLLGSTIEKYVKNSIRGLRTEDQILKIIRFTRDLLWGPSGSLTKKDHANIVHERTKGEKARTQADAKVLLQSLFAETFGKVVGLRSSHEAALKVHGMAQNQYLMASLLLEILDVIINDIFTGEKAVDEIF</sequence>
<dbReference type="Gene3D" id="3.30.1520.10">
    <property type="entry name" value="Phox-like domain"/>
    <property type="match status" value="1"/>
</dbReference>
<name>A0A8J2X7Z3_ZYGB2</name>
<reference evidence="8" key="1">
    <citation type="journal article" date="2013" name="Genome Announc.">
        <title>Genome sequence of the food spoilage yeast Zygosaccharomyces bailii CLIB 213(T).</title>
        <authorList>
            <person name="Galeote V."/>
            <person name="Bigey F."/>
            <person name="Devillers H."/>
            <person name="Neuveglise C."/>
            <person name="Dequin S."/>
        </authorList>
    </citation>
    <scope>NUCLEOTIDE SEQUENCE [LARGE SCALE GENOMIC DNA]</scope>
    <source>
        <strain evidence="8">CLIB 213 / ATCC 58445 / CBS 680 / CCRC 21525 / NBRC 1098 / NCYC 1416 / NRRL Y-2227</strain>
    </source>
</reference>
<evidence type="ECO:0000259" key="6">
    <source>
        <dbReference type="PROSITE" id="PS51207"/>
    </source>
</evidence>
<dbReference type="GO" id="GO:0035091">
    <property type="term" value="F:phosphatidylinositol binding"/>
    <property type="evidence" value="ECO:0007669"/>
    <property type="project" value="InterPro"/>
</dbReference>
<dbReference type="CDD" id="cd06876">
    <property type="entry name" value="PX_MDM1p"/>
    <property type="match status" value="1"/>
</dbReference>
<dbReference type="InterPro" id="IPR013937">
    <property type="entry name" value="Sorting_nexin_C"/>
</dbReference>
<keyword evidence="8" id="KW-1185">Reference proteome</keyword>
<dbReference type="Proteomes" id="UP000019375">
    <property type="component" value="Unassembled WGS sequence"/>
</dbReference>
<evidence type="ECO:0000256" key="3">
    <source>
        <dbReference type="SAM" id="MobiDB-lite"/>
    </source>
</evidence>
<feature type="transmembrane region" description="Helical" evidence="4">
    <location>
        <begin position="32"/>
        <end position="52"/>
    </location>
</feature>
<dbReference type="PROSITE" id="PS50195">
    <property type="entry name" value="PX"/>
    <property type="match status" value="1"/>
</dbReference>
<gene>
    <name evidence="7" type="ORF">BN860_07052g</name>
</gene>
<dbReference type="InterPro" id="IPR003114">
    <property type="entry name" value="Phox_assoc"/>
</dbReference>
<accession>A0A8J2X7Z3</accession>
<feature type="domain" description="PX" evidence="5">
    <location>
        <begin position="786"/>
        <end position="910"/>
    </location>
</feature>
<evidence type="ECO:0000256" key="1">
    <source>
        <dbReference type="ARBA" id="ARBA00010883"/>
    </source>
</evidence>
<evidence type="ECO:0000259" key="5">
    <source>
        <dbReference type="PROSITE" id="PS50195"/>
    </source>
</evidence>
<keyword evidence="2" id="KW-0175">Coiled coil</keyword>
<dbReference type="OrthoDB" id="120967at2759"/>
<comment type="similarity">
    <text evidence="1">Belongs to the sorting nexin family.</text>
</comment>
<feature type="coiled-coil region" evidence="2">
    <location>
        <begin position="709"/>
        <end position="736"/>
    </location>
</feature>
<dbReference type="InterPro" id="IPR001683">
    <property type="entry name" value="PX_dom"/>
</dbReference>